<evidence type="ECO:0000313" key="1">
    <source>
        <dbReference type="EMBL" id="KAG7359634.1"/>
    </source>
</evidence>
<dbReference type="EMBL" id="JAGRRH010000013">
    <property type="protein sequence ID" value="KAG7359634.1"/>
    <property type="molecule type" value="Genomic_DNA"/>
</dbReference>
<dbReference type="AlphaFoldDB" id="A0A9K3LDE5"/>
<evidence type="ECO:0000313" key="2">
    <source>
        <dbReference type="Proteomes" id="UP000693970"/>
    </source>
</evidence>
<keyword evidence="2" id="KW-1185">Reference proteome</keyword>
<protein>
    <submittedName>
        <fullName evidence="1">Uncharacterized protein</fullName>
    </submittedName>
</protein>
<organism evidence="1 2">
    <name type="scientific">Nitzschia inconspicua</name>
    <dbReference type="NCBI Taxonomy" id="303405"/>
    <lineage>
        <taxon>Eukaryota</taxon>
        <taxon>Sar</taxon>
        <taxon>Stramenopiles</taxon>
        <taxon>Ochrophyta</taxon>
        <taxon>Bacillariophyta</taxon>
        <taxon>Bacillariophyceae</taxon>
        <taxon>Bacillariophycidae</taxon>
        <taxon>Bacillariales</taxon>
        <taxon>Bacillariaceae</taxon>
        <taxon>Nitzschia</taxon>
    </lineage>
</organism>
<sequence>MPKRNILTISDEYLVSDLYFAVEASGNDNPIHGLFFNSVAFDDEEVLVALRELQGKSYQLFTFFNCRGQFLGEVLSQIMTTMRVDCLFLEYSSTMTFDGKPLFQDECSKAMGQALARGSPVQNLCLSGLSTSLSLGEALKFGLPHSNIKSFEWYQDGNSVGRNLGIDEMDGQNNEFQFWMSLLAGLKSCYTLKQLEFRNVRRDEIMSHYMTTLRKHPSLTYLVVSVKDFGNEIQFGIKNLMSSCEESDGIVEMLDQSPLQTLKLSFREKISAIPSLPKPRHGKLKYILEFINATDRHMNAFGEGLAQNEDVEEVHLLDHLLTSEGILKFSSWLGERETKLRKLTMRGSPIGRTGALALLAAVQKNRSWLEVAELPRGTDLRPAIQHFADLNKAGWSRIIRNERSDSIEISLWPLVIARANNLVLCNKSKKENDARRADTIFHLLRGPALHSAKARLRPSSCFSGYNQVDPRTAPT</sequence>
<comment type="caution">
    <text evidence="1">The sequence shown here is derived from an EMBL/GenBank/DDBJ whole genome shotgun (WGS) entry which is preliminary data.</text>
</comment>
<proteinExistence type="predicted"/>
<gene>
    <name evidence="1" type="ORF">IV203_034732</name>
</gene>
<reference evidence="1" key="1">
    <citation type="journal article" date="2021" name="Sci. Rep.">
        <title>Diploid genomic architecture of Nitzschia inconspicua, an elite biomass production diatom.</title>
        <authorList>
            <person name="Oliver A."/>
            <person name="Podell S."/>
            <person name="Pinowska A."/>
            <person name="Traller J.C."/>
            <person name="Smith S.R."/>
            <person name="McClure R."/>
            <person name="Beliaev A."/>
            <person name="Bohutskyi P."/>
            <person name="Hill E.A."/>
            <person name="Rabines A."/>
            <person name="Zheng H."/>
            <person name="Allen L.Z."/>
            <person name="Kuo A."/>
            <person name="Grigoriev I.V."/>
            <person name="Allen A.E."/>
            <person name="Hazlebeck D."/>
            <person name="Allen E.E."/>
        </authorList>
    </citation>
    <scope>NUCLEOTIDE SEQUENCE</scope>
    <source>
        <strain evidence="1">Hildebrandi</strain>
    </source>
</reference>
<name>A0A9K3LDE5_9STRA</name>
<accession>A0A9K3LDE5</accession>
<reference evidence="1" key="2">
    <citation type="submission" date="2021-04" db="EMBL/GenBank/DDBJ databases">
        <authorList>
            <person name="Podell S."/>
        </authorList>
    </citation>
    <scope>NUCLEOTIDE SEQUENCE</scope>
    <source>
        <strain evidence="1">Hildebrandi</strain>
    </source>
</reference>
<dbReference type="Proteomes" id="UP000693970">
    <property type="component" value="Unassembled WGS sequence"/>
</dbReference>